<dbReference type="AlphaFoldDB" id="A0A239B4H7"/>
<organism evidence="1 2">
    <name type="scientific">Methylobacillus rhizosphaerae</name>
    <dbReference type="NCBI Taxonomy" id="551994"/>
    <lineage>
        <taxon>Bacteria</taxon>
        <taxon>Pseudomonadati</taxon>
        <taxon>Pseudomonadota</taxon>
        <taxon>Betaproteobacteria</taxon>
        <taxon>Nitrosomonadales</taxon>
        <taxon>Methylophilaceae</taxon>
        <taxon>Methylobacillus</taxon>
    </lineage>
</organism>
<dbReference type="Proteomes" id="UP000198305">
    <property type="component" value="Unassembled WGS sequence"/>
</dbReference>
<gene>
    <name evidence="1" type="ORF">SAMN05192560_2285</name>
</gene>
<dbReference type="EMBL" id="FZOA01000013">
    <property type="protein sequence ID" value="SNS02790.1"/>
    <property type="molecule type" value="Genomic_DNA"/>
</dbReference>
<accession>A0A239B4H7</accession>
<dbReference type="RefSeq" id="WP_218816235.1">
    <property type="nucleotide sequence ID" value="NZ_FZOA01000013.1"/>
</dbReference>
<feature type="non-terminal residue" evidence="1">
    <location>
        <position position="1"/>
    </location>
</feature>
<protein>
    <submittedName>
        <fullName evidence="1">Uncharacterized protein</fullName>
    </submittedName>
</protein>
<evidence type="ECO:0000313" key="2">
    <source>
        <dbReference type="Proteomes" id="UP000198305"/>
    </source>
</evidence>
<keyword evidence="2" id="KW-1185">Reference proteome</keyword>
<name>A0A239B4H7_9PROT</name>
<proteinExistence type="predicted"/>
<evidence type="ECO:0000313" key="1">
    <source>
        <dbReference type="EMBL" id="SNS02790.1"/>
    </source>
</evidence>
<reference evidence="2" key="1">
    <citation type="submission" date="2017-06" db="EMBL/GenBank/DDBJ databases">
        <authorList>
            <person name="Varghese N."/>
            <person name="Submissions S."/>
        </authorList>
    </citation>
    <scope>NUCLEOTIDE SEQUENCE [LARGE SCALE GENOMIC DNA]</scope>
    <source>
        <strain evidence="2">Ca-68</strain>
    </source>
</reference>
<sequence>GLGGGAEGGLLAPVTNILNGGENGGGLLAPVTNILGGLTGGVANPTPVDTNTPATANNNTLGGLTSILGPLLGR</sequence>